<name>A0A7Y9FQ20_9SPHN</name>
<dbReference type="EMBL" id="JACCBY010000004">
    <property type="protein sequence ID" value="NYD91047.1"/>
    <property type="molecule type" value="Genomic_DNA"/>
</dbReference>
<dbReference type="InterPro" id="IPR013830">
    <property type="entry name" value="SGNH_hydro"/>
</dbReference>
<dbReference type="InterPro" id="IPR053140">
    <property type="entry name" value="GDSL_Rv0518-like"/>
</dbReference>
<evidence type="ECO:0000313" key="3">
    <source>
        <dbReference type="EMBL" id="NYD91047.1"/>
    </source>
</evidence>
<keyword evidence="1" id="KW-0732">Signal</keyword>
<feature type="signal peptide" evidence="1">
    <location>
        <begin position="1"/>
        <end position="20"/>
    </location>
</feature>
<evidence type="ECO:0000256" key="1">
    <source>
        <dbReference type="SAM" id="SignalP"/>
    </source>
</evidence>
<gene>
    <name evidence="3" type="ORF">HD841_002854</name>
</gene>
<reference evidence="3 4" key="1">
    <citation type="submission" date="2020-07" db="EMBL/GenBank/DDBJ databases">
        <authorList>
            <person name="Partida-Martinez L."/>
            <person name="Huntemann M."/>
            <person name="Clum A."/>
            <person name="Wang J."/>
            <person name="Palaniappan K."/>
            <person name="Ritter S."/>
            <person name="Chen I.-M."/>
            <person name="Stamatis D."/>
            <person name="Reddy T."/>
            <person name="O'Malley R."/>
            <person name="Daum C."/>
            <person name="Shapiro N."/>
            <person name="Ivanova N."/>
            <person name="Kyrpides N."/>
            <person name="Woyke T."/>
        </authorList>
    </citation>
    <scope>NUCLEOTIDE SEQUENCE [LARGE SCALE GENOMIC DNA]</scope>
    <source>
        <strain evidence="3 4">AS2.3</strain>
    </source>
</reference>
<protein>
    <submittedName>
        <fullName evidence="3">Lysophospholipase L1-like esterase</fullName>
    </submittedName>
</protein>
<dbReference type="SUPFAM" id="SSF52266">
    <property type="entry name" value="SGNH hydrolase"/>
    <property type="match status" value="1"/>
</dbReference>
<evidence type="ECO:0000313" key="4">
    <source>
        <dbReference type="Proteomes" id="UP000517753"/>
    </source>
</evidence>
<proteinExistence type="predicted"/>
<evidence type="ECO:0000259" key="2">
    <source>
        <dbReference type="Pfam" id="PF13472"/>
    </source>
</evidence>
<dbReference type="GO" id="GO:0016788">
    <property type="term" value="F:hydrolase activity, acting on ester bonds"/>
    <property type="evidence" value="ECO:0007669"/>
    <property type="project" value="UniProtKB-ARBA"/>
</dbReference>
<organism evidence="3 4">
    <name type="scientific">Sphingomonas melonis</name>
    <dbReference type="NCBI Taxonomy" id="152682"/>
    <lineage>
        <taxon>Bacteria</taxon>
        <taxon>Pseudomonadati</taxon>
        <taxon>Pseudomonadota</taxon>
        <taxon>Alphaproteobacteria</taxon>
        <taxon>Sphingomonadales</taxon>
        <taxon>Sphingomonadaceae</taxon>
        <taxon>Sphingomonas</taxon>
    </lineage>
</organism>
<dbReference type="Proteomes" id="UP000517753">
    <property type="component" value="Unassembled WGS sequence"/>
</dbReference>
<keyword evidence="4" id="KW-1185">Reference proteome</keyword>
<dbReference type="PANTHER" id="PTHR43784:SF2">
    <property type="entry name" value="GDSL-LIKE LIPASE_ACYLHYDROLASE, PUTATIVE (AFU_ORTHOLOGUE AFUA_2G00820)-RELATED"/>
    <property type="match status" value="1"/>
</dbReference>
<dbReference type="Pfam" id="PF13472">
    <property type="entry name" value="Lipase_GDSL_2"/>
    <property type="match status" value="1"/>
</dbReference>
<dbReference type="Gene3D" id="3.40.50.1110">
    <property type="entry name" value="SGNH hydrolase"/>
    <property type="match status" value="1"/>
</dbReference>
<dbReference type="InterPro" id="IPR036514">
    <property type="entry name" value="SGNH_hydro_sf"/>
</dbReference>
<accession>A0A7Y9FQ20</accession>
<dbReference type="PANTHER" id="PTHR43784">
    <property type="entry name" value="GDSL-LIKE LIPASE/ACYLHYDROLASE, PUTATIVE (AFU_ORTHOLOGUE AFUA_2G00820)-RELATED"/>
    <property type="match status" value="1"/>
</dbReference>
<sequence length="394" mass="41041">MSRFATLILGTVAMAASAHAAPAQRWGGAWGYATSPATKAVRGTLPAGTYRFRMRLSQSGDAMRVTFTNPEGALPLHIVRASAAIAGTGFGIERNTERSIRFEAGEGVVIAEGASLTSSPTVWRARGGEDVIVTVTTDMESSTVAGNAGFPAAFGAGVTDAAGSGLEPKKIRPFVTGIALRNPPTTCTIVTFGDSITEGARGSRTDWSGWPGTLAQRLVASGPRHCGVVNKGISGNRLLRDGRGTAGVDRFERDVASVSGVTDLVVLEGINDIWHAGQPNEPSVGAADLIAGYRRLIDAAHAHGIRIYGGTLTPGWGSKYLNPAAEQVRADVNRWIRTGGAFDGVIDFEAAVRDASTPPAIQPPFDSGDHLHPGDAGYAAMGNAVPLSLFPSRR</sequence>
<dbReference type="CDD" id="cd01830">
    <property type="entry name" value="XynE_like"/>
    <property type="match status" value="1"/>
</dbReference>
<feature type="chain" id="PRO_5030647742" evidence="1">
    <location>
        <begin position="21"/>
        <end position="394"/>
    </location>
</feature>
<dbReference type="RefSeq" id="WP_179509499.1">
    <property type="nucleotide sequence ID" value="NZ_JACCBY010000004.1"/>
</dbReference>
<comment type="caution">
    <text evidence="3">The sequence shown here is derived from an EMBL/GenBank/DDBJ whole genome shotgun (WGS) entry which is preliminary data.</text>
</comment>
<dbReference type="AlphaFoldDB" id="A0A7Y9FQ20"/>
<reference evidence="3 4" key="2">
    <citation type="submission" date="2020-08" db="EMBL/GenBank/DDBJ databases">
        <title>The Agave Microbiome: Exploring the role of microbial communities in plant adaptations to desert environments.</title>
        <authorList>
            <person name="Partida-Martinez L.P."/>
        </authorList>
    </citation>
    <scope>NUCLEOTIDE SEQUENCE [LARGE SCALE GENOMIC DNA]</scope>
    <source>
        <strain evidence="3 4">AS2.3</strain>
    </source>
</reference>
<feature type="domain" description="SGNH hydrolase-type esterase" evidence="2">
    <location>
        <begin position="192"/>
        <end position="380"/>
    </location>
</feature>